<dbReference type="InterPro" id="IPR025640">
    <property type="entry name" value="GYF_2"/>
</dbReference>
<dbReference type="InterPro" id="IPR035445">
    <property type="entry name" value="GYF-like_dom_sf"/>
</dbReference>
<evidence type="ECO:0000313" key="3">
    <source>
        <dbReference type="EMBL" id="KAG7160149.1"/>
    </source>
</evidence>
<feature type="domain" description="J" evidence="2">
    <location>
        <begin position="1339"/>
        <end position="1395"/>
    </location>
</feature>
<dbReference type="SMART" id="SM00271">
    <property type="entry name" value="DnaJ"/>
    <property type="match status" value="1"/>
</dbReference>
<dbReference type="InterPro" id="IPR001623">
    <property type="entry name" value="DnaJ_domain"/>
</dbReference>
<feature type="region of interest" description="Disordered" evidence="1">
    <location>
        <begin position="2293"/>
        <end position="2318"/>
    </location>
</feature>
<dbReference type="CDD" id="cd06257">
    <property type="entry name" value="DnaJ"/>
    <property type="match status" value="1"/>
</dbReference>
<gene>
    <name evidence="3" type="primary">Dnajc13-L</name>
    <name evidence="3" type="ORF">Hamer_G012690</name>
</gene>
<dbReference type="InterPro" id="IPR036869">
    <property type="entry name" value="J_dom_sf"/>
</dbReference>
<proteinExistence type="predicted"/>
<dbReference type="PANTHER" id="PTHR36983">
    <property type="entry name" value="DNAJ HOMOLOG SUBFAMILY C MEMBER 13"/>
    <property type="match status" value="1"/>
</dbReference>
<dbReference type="InterPro" id="IPR044978">
    <property type="entry name" value="GRV2/DNAJC13"/>
</dbReference>
<accession>A0A8J5JVQ7</accession>
<sequence length="2318" mass="260827">MGTNNQDVACYLVTKHSAWKGKYKRIFSVGNAGITTYNPGSMEVTNQWYYHDFLNITPALKGVGQVPNEFIITMRKGKKVDHMRFSSEHRTDIISEALVFRHNFAEGIIDNLRANAQKVHWSEARHPVVLEVTPCSVDQLDAATGAPLASYMFKDIEALVPVSDIPGGLCIQSGGFGRLHIFSTDRRDEILKKVEDNAKKYIGIAITAKKVCITLQLAMETRVGKYSGDEHITSLCEFLVHKVSHRHNDPVRRTICVSETCLLERDPNSYAIVTLRPLSEVFALVRHLENPQKLTVEYIRGGNREYTSSDRDSLLASLVDGVRASGNLDVHVRMTPTERGKRLGPLEVPVDEEVESMHLKFLQQPPPGWTFAEAIERFNANVSYSGLLHAVTGEGLFAENKERLITGGLGALVLREGDQATLPPEEVEAQFHALRRLVASKAGFACLTSLPGFREKVGVKVVKALQRNDDGVNHAALDMLCALMQPMHDYPDLKQEQLNKASLLASAKFQEKLLENWVYHVSHGTGALVVSAMLDFMTFSLCAPYSETTDGAHFDRLLEMVADNGRSLYRLFQHPSLAIVKGAGLVMKAVIEEGENDIPMRMQLLALTEGALPRHLFTALFTQTSDGRLLTHRQLSRHLVSLWAAENQLAVDLLGRTVPPGLLAFLESKETVSLDDIDRLNTRDNLKIAEEDEERNKKNQVLDTLDRAYKSSVKKVEHLVERHMDKIETVERHLQKGAKHMEAYYESYLEKHVDFALQHWRSHMRREKSAEEKFRERPLVLRKRREKLKATANWPLFYYKFNQDHALPNLLWNYKTREELRVALEAEMRAFNEDRDVRGGMVIAWNHHEFEVSYPSLKDEIKIGDYYLRILLEQENNTSEEDSPIRKSYEFFNDLYHRFLLTPKVAMKCLCLQAMALVYGLHHKDIGQFNDTRYIVTMLSRTCDKLERDRLLLFLNKLILEKSNVREVVEAGGVRILSDLLTLAHLHVSRAVMATQTNVIEASPDMARDSEKEWYYQGSNKERAGPYSFKELKEIWSNGTLSPKTLCWAQGMDGWHPLTNIPQLKWSMAATGNAVMTESDLATLILNMLITMCRYFPSRTEDGAVIRPLPRIKRLLSDSLSLPHIVQLLLTFDPVLVEKVSTLMVEIMQDNPNISTVYTTGVFYFILMYMGSNVLPIGYFLHMSHMQQSFRAEENSGGDIMQQSILGQILPEAMVCYLENYGADKFAEIFLGEFDTPEVIWSNEMRRHMIEKLASHLADFTPRLMSNTRALYQYCAIPHITYPQLQHELFCDIYYLKHLSDVERFPDWPIKDPVALLKRVLAAWQSEVEKQPSSMTVDDAYHELGLEHDSRHDDAKIRKAYFRLAQKYHPDKNPDGRDKFERVNKAYEFLCSRSAHAVDGPDPKNILLVIRTQSILFSRYKEVLAPYKYSGYPMLIKTIQLEADDEQLFSKETSLLAAAAELTYHTINCSSLNAEELRREKGLEVLQGAYNRCVSVLNASSKPGDVAVQVCTNIARCYTAAASFPMCREKLIEMSHFIKDLCHTLYFKIMTIDIVNMIAKETNDFHEWYNSTHGVTKILLRGHLFVLFISLLRVCSVGVECVSALAIDQILQMNLLQAGILWHLLLFLFNYDYTLDEGGVSKSEDSNQQELSNRLAKLALYACGRLAGLFTEENKITPANTVIQGVLQKLLTPYIVSLISSNSSEEVLKILTSNVETPYLIWDNGTRSQLNDFLATNQQAHVRTGQSDPEYGATFEFEAHKDELIIGGVFIRIYNEQPSFPIQKAKELTLELLQYIGGETQYVHSLLSLSAAPVSNPRLARVGEALRALVNVIKNNPGVEMQCIGHFRLLFSLLRLEGCVAVQQSVLAVVEGVTGNADCVSDIASSEVLVYLMLALHSQALVPNRLMSLNILHALMSNTKIVKEALNKGAVMYLLNIFCSSDDGDVREKTAELMGKMTCDKLVGPRVRLILLKILPAALADQMRDSPSTSVHLYEAQHENPELIWTDDSRQKVSGVVSRLVEEIHDHQCKDPSAIWKFPEEVTLSSTSGEVVVGGVFLRLLVANPSWVLRKPKTFVSDLFDALLDQLAKGGTDGDTLELVVSTVITVLSAQRNLLEYLPQLGHIPRVVSLLFSKNLSVARAATHATHQFTFSQVCFNVLEGTEVVAGLVSAMKLRPDVVGVACEALHNLFSGGISATAFVDQGLRANVIPYLLSLLESKLDAKVQKPASTKAQIVTCLKTMAASPQHAEEVNALLAKSAIWLQYRDQKHDLFIETSPTAGYLMGGTPGVAGFLTQGSSRAMPSTPPSVNNTHRQPELP</sequence>
<dbReference type="PROSITE" id="PS50076">
    <property type="entry name" value="DNAJ_2"/>
    <property type="match status" value="1"/>
</dbReference>
<dbReference type="InterPro" id="IPR016024">
    <property type="entry name" value="ARM-type_fold"/>
</dbReference>
<dbReference type="SUPFAM" id="SSF48371">
    <property type="entry name" value="ARM repeat"/>
    <property type="match status" value="2"/>
</dbReference>
<dbReference type="GO" id="GO:0006898">
    <property type="term" value="P:receptor-mediated endocytosis"/>
    <property type="evidence" value="ECO:0007669"/>
    <property type="project" value="TreeGrafter"/>
</dbReference>
<comment type="caution">
    <text evidence="3">The sequence shown here is derived from an EMBL/GenBank/DDBJ whole genome shotgun (WGS) entry which is preliminary data.</text>
</comment>
<dbReference type="Proteomes" id="UP000747542">
    <property type="component" value="Unassembled WGS sequence"/>
</dbReference>
<dbReference type="GO" id="GO:0010008">
    <property type="term" value="C:endosome membrane"/>
    <property type="evidence" value="ECO:0007669"/>
    <property type="project" value="TreeGrafter"/>
</dbReference>
<name>A0A8J5JVQ7_HOMAM</name>
<dbReference type="Pfam" id="PF14237">
    <property type="entry name" value="GYF_2"/>
    <property type="match status" value="1"/>
</dbReference>
<dbReference type="FunFam" id="1.10.287.110:FF:000007">
    <property type="entry name" value="DnaJ (Hsp40) homolog, subfamily C, member 13"/>
    <property type="match status" value="1"/>
</dbReference>
<dbReference type="InterPro" id="IPR011989">
    <property type="entry name" value="ARM-like"/>
</dbReference>
<dbReference type="Gene3D" id="1.25.10.10">
    <property type="entry name" value="Leucine-rich Repeat Variant"/>
    <property type="match status" value="2"/>
</dbReference>
<dbReference type="InterPro" id="IPR045802">
    <property type="entry name" value="GRV2/DNAJC13_N"/>
</dbReference>
<feature type="compositionally biased region" description="Polar residues" evidence="1">
    <location>
        <begin position="2294"/>
        <end position="2312"/>
    </location>
</feature>
<dbReference type="SUPFAM" id="SSF46565">
    <property type="entry name" value="Chaperone J-domain"/>
    <property type="match status" value="1"/>
</dbReference>
<dbReference type="PANTHER" id="PTHR36983:SF2">
    <property type="entry name" value="DNAJ HOMOLOG SUBFAMILY C MEMBER 13"/>
    <property type="match status" value="1"/>
</dbReference>
<dbReference type="SUPFAM" id="SSF55277">
    <property type="entry name" value="GYF domain"/>
    <property type="match status" value="1"/>
</dbReference>
<dbReference type="EMBL" id="JAHLQT010031643">
    <property type="protein sequence ID" value="KAG7160149.1"/>
    <property type="molecule type" value="Genomic_DNA"/>
</dbReference>
<keyword evidence="4" id="KW-1185">Reference proteome</keyword>
<dbReference type="Pfam" id="PF00226">
    <property type="entry name" value="DnaJ"/>
    <property type="match status" value="1"/>
</dbReference>
<evidence type="ECO:0000256" key="1">
    <source>
        <dbReference type="SAM" id="MobiDB-lite"/>
    </source>
</evidence>
<dbReference type="GO" id="GO:0007032">
    <property type="term" value="P:endosome organization"/>
    <property type="evidence" value="ECO:0007669"/>
    <property type="project" value="InterPro"/>
</dbReference>
<organism evidence="3 4">
    <name type="scientific">Homarus americanus</name>
    <name type="common">American lobster</name>
    <dbReference type="NCBI Taxonomy" id="6706"/>
    <lineage>
        <taxon>Eukaryota</taxon>
        <taxon>Metazoa</taxon>
        <taxon>Ecdysozoa</taxon>
        <taxon>Arthropoda</taxon>
        <taxon>Crustacea</taxon>
        <taxon>Multicrustacea</taxon>
        <taxon>Malacostraca</taxon>
        <taxon>Eumalacostraca</taxon>
        <taxon>Eucarida</taxon>
        <taxon>Decapoda</taxon>
        <taxon>Pleocyemata</taxon>
        <taxon>Astacidea</taxon>
        <taxon>Nephropoidea</taxon>
        <taxon>Nephropidae</taxon>
        <taxon>Homarus</taxon>
    </lineage>
</organism>
<dbReference type="Gene3D" id="1.10.287.110">
    <property type="entry name" value="DnaJ domain"/>
    <property type="match status" value="1"/>
</dbReference>
<evidence type="ECO:0000259" key="2">
    <source>
        <dbReference type="PROSITE" id="PS50076"/>
    </source>
</evidence>
<reference evidence="3" key="1">
    <citation type="journal article" date="2021" name="Sci. Adv.">
        <title>The American lobster genome reveals insights on longevity, neural, and immune adaptations.</title>
        <authorList>
            <person name="Polinski J.M."/>
            <person name="Zimin A.V."/>
            <person name="Clark K.F."/>
            <person name="Kohn A.B."/>
            <person name="Sadowski N."/>
            <person name="Timp W."/>
            <person name="Ptitsyn A."/>
            <person name="Khanna P."/>
            <person name="Romanova D.Y."/>
            <person name="Williams P."/>
            <person name="Greenwood S.J."/>
            <person name="Moroz L.L."/>
            <person name="Walt D.R."/>
            <person name="Bodnar A.G."/>
        </authorList>
    </citation>
    <scope>NUCLEOTIDE SEQUENCE</scope>
    <source>
        <strain evidence="3">GMGI-L3</strain>
    </source>
</reference>
<dbReference type="Pfam" id="PF19432">
    <property type="entry name" value="RME-8_N"/>
    <property type="match status" value="1"/>
</dbReference>
<evidence type="ECO:0000313" key="4">
    <source>
        <dbReference type="Proteomes" id="UP000747542"/>
    </source>
</evidence>
<protein>
    <submittedName>
        <fullName evidence="3">DnaJ subfamily C member 13-like</fullName>
    </submittedName>
</protein>
<dbReference type="GO" id="GO:2000641">
    <property type="term" value="P:regulation of early endosome to late endosome transport"/>
    <property type="evidence" value="ECO:0007669"/>
    <property type="project" value="InterPro"/>
</dbReference>